<dbReference type="Proteomes" id="UP000625711">
    <property type="component" value="Unassembled WGS sequence"/>
</dbReference>
<feature type="compositionally biased region" description="Basic and acidic residues" evidence="1">
    <location>
        <begin position="88"/>
        <end position="101"/>
    </location>
</feature>
<proteinExistence type="predicted"/>
<evidence type="ECO:0000256" key="1">
    <source>
        <dbReference type="SAM" id="MobiDB-lite"/>
    </source>
</evidence>
<keyword evidence="3" id="KW-1185">Reference proteome</keyword>
<feature type="non-terminal residue" evidence="2">
    <location>
        <position position="1"/>
    </location>
</feature>
<feature type="region of interest" description="Disordered" evidence="1">
    <location>
        <begin position="155"/>
        <end position="174"/>
    </location>
</feature>
<dbReference type="OrthoDB" id="8197931at2759"/>
<dbReference type="AlphaFoldDB" id="A0A834HJN5"/>
<evidence type="ECO:0000313" key="3">
    <source>
        <dbReference type="Proteomes" id="UP000625711"/>
    </source>
</evidence>
<sequence>NPENQNYILETITMTTVTQQQFLREAENEKTPHLPGGSPISGILKGGKLWKMQSQQSVDTNSLRTEHPVQAPEVVTSDDESGNRRSVRFFETEEKEKRDSCDGAPESSPEEEAPSPKEEVPDNQVNTKQETYIGNHVLISNNSLKPNSAVRQLFPCTKSLTPAQGAGEEENSQQ</sequence>
<feature type="non-terminal residue" evidence="2">
    <location>
        <position position="174"/>
    </location>
</feature>
<gene>
    <name evidence="2" type="ORF">GWI33_002280</name>
</gene>
<organism evidence="2 3">
    <name type="scientific">Rhynchophorus ferrugineus</name>
    <name type="common">Red palm weevil</name>
    <name type="synonym">Curculio ferrugineus</name>
    <dbReference type="NCBI Taxonomy" id="354439"/>
    <lineage>
        <taxon>Eukaryota</taxon>
        <taxon>Metazoa</taxon>
        <taxon>Ecdysozoa</taxon>
        <taxon>Arthropoda</taxon>
        <taxon>Hexapoda</taxon>
        <taxon>Insecta</taxon>
        <taxon>Pterygota</taxon>
        <taxon>Neoptera</taxon>
        <taxon>Endopterygota</taxon>
        <taxon>Coleoptera</taxon>
        <taxon>Polyphaga</taxon>
        <taxon>Cucujiformia</taxon>
        <taxon>Curculionidae</taxon>
        <taxon>Dryophthorinae</taxon>
        <taxon>Rhynchophorus</taxon>
    </lineage>
</organism>
<dbReference type="EMBL" id="JAACXV010021390">
    <property type="protein sequence ID" value="KAF7263447.1"/>
    <property type="molecule type" value="Genomic_DNA"/>
</dbReference>
<name>A0A834HJN5_RHYFE</name>
<protein>
    <submittedName>
        <fullName evidence="2">Uncharacterized protein</fullName>
    </submittedName>
</protein>
<reference evidence="2" key="1">
    <citation type="submission" date="2020-08" db="EMBL/GenBank/DDBJ databases">
        <title>Genome sequencing and assembly of the red palm weevil Rhynchophorus ferrugineus.</title>
        <authorList>
            <person name="Dias G.B."/>
            <person name="Bergman C.M."/>
            <person name="Manee M."/>
        </authorList>
    </citation>
    <scope>NUCLEOTIDE SEQUENCE</scope>
    <source>
        <strain evidence="2">AA-2017</strain>
        <tissue evidence="2">Whole larva</tissue>
    </source>
</reference>
<comment type="caution">
    <text evidence="2">The sequence shown here is derived from an EMBL/GenBank/DDBJ whole genome shotgun (WGS) entry which is preliminary data.</text>
</comment>
<feature type="region of interest" description="Disordered" evidence="1">
    <location>
        <begin position="23"/>
        <end position="130"/>
    </location>
</feature>
<accession>A0A834HJN5</accession>
<evidence type="ECO:0000313" key="2">
    <source>
        <dbReference type="EMBL" id="KAF7263447.1"/>
    </source>
</evidence>
<feature type="compositionally biased region" description="Polar residues" evidence="1">
    <location>
        <begin position="52"/>
        <end position="63"/>
    </location>
</feature>